<dbReference type="Pfam" id="PF07715">
    <property type="entry name" value="Plug"/>
    <property type="match status" value="1"/>
</dbReference>
<keyword evidence="10 11" id="KW-0998">Cell outer membrane</keyword>
<gene>
    <name evidence="17" type="ORF">SSPSH_002295</name>
</gene>
<evidence type="ECO:0000259" key="15">
    <source>
        <dbReference type="Pfam" id="PF00593"/>
    </source>
</evidence>
<dbReference type="PANTHER" id="PTHR30069">
    <property type="entry name" value="TONB-DEPENDENT OUTER MEMBRANE RECEPTOR"/>
    <property type="match status" value="1"/>
</dbReference>
<dbReference type="Gene3D" id="2.170.130.10">
    <property type="entry name" value="TonB-dependent receptor, plug domain"/>
    <property type="match status" value="1"/>
</dbReference>
<keyword evidence="3 11" id="KW-1134">Transmembrane beta strand</keyword>
<feature type="domain" description="TonB-dependent receptor-like beta-barrel" evidence="15">
    <location>
        <begin position="204"/>
        <end position="620"/>
    </location>
</feature>
<comment type="similarity">
    <text evidence="11 12">Belongs to the TonB-dependent receptor family.</text>
</comment>
<evidence type="ECO:0000259" key="16">
    <source>
        <dbReference type="Pfam" id="PF07715"/>
    </source>
</evidence>
<dbReference type="InterPro" id="IPR010101">
    <property type="entry name" value="B12_transptr_BtuB"/>
</dbReference>
<dbReference type="InterPro" id="IPR039426">
    <property type="entry name" value="TonB-dep_rcpt-like"/>
</dbReference>
<dbReference type="Proteomes" id="UP000006242">
    <property type="component" value="Unassembled WGS sequence"/>
</dbReference>
<dbReference type="OrthoDB" id="9815954at2"/>
<dbReference type="CDD" id="cd01347">
    <property type="entry name" value="ligand_gated_channel"/>
    <property type="match status" value="1"/>
</dbReference>
<dbReference type="InterPro" id="IPR000531">
    <property type="entry name" value="Beta-barrel_TonB"/>
</dbReference>
<dbReference type="Pfam" id="PF00593">
    <property type="entry name" value="TonB_dep_Rec_b-barrel"/>
    <property type="match status" value="1"/>
</dbReference>
<evidence type="ECO:0000256" key="14">
    <source>
        <dbReference type="SAM" id="SignalP"/>
    </source>
</evidence>
<evidence type="ECO:0000256" key="11">
    <source>
        <dbReference type="PROSITE-ProRule" id="PRU01360"/>
    </source>
</evidence>
<dbReference type="RefSeq" id="WP_006914484.1">
    <property type="nucleotide sequence ID" value="NZ_AFNV02000015.1"/>
</dbReference>
<dbReference type="EMBL" id="AFNV02000015">
    <property type="protein sequence ID" value="ERJ18802.1"/>
    <property type="molecule type" value="Genomic_DNA"/>
</dbReference>
<dbReference type="GO" id="GO:0015420">
    <property type="term" value="F:ABC-type vitamin B12 transporter activity"/>
    <property type="evidence" value="ECO:0007669"/>
    <property type="project" value="InterPro"/>
</dbReference>
<evidence type="ECO:0000256" key="7">
    <source>
        <dbReference type="ARBA" id="ARBA00023077"/>
    </source>
</evidence>
<keyword evidence="5 14" id="KW-0732">Signal</keyword>
<keyword evidence="4 11" id="KW-0812">Transmembrane</keyword>
<dbReference type="InterPro" id="IPR012910">
    <property type="entry name" value="Plug_dom"/>
</dbReference>
<dbReference type="InterPro" id="IPR036942">
    <property type="entry name" value="Beta-barrel_TonB_sf"/>
</dbReference>
<accession>U2EKL1</accession>
<keyword evidence="6" id="KW-0406">Ion transport</keyword>
<keyword evidence="8" id="KW-0626">Porin</keyword>
<keyword evidence="9 11" id="KW-0472">Membrane</keyword>
<feature type="signal peptide" evidence="14">
    <location>
        <begin position="1"/>
        <end position="28"/>
    </location>
</feature>
<dbReference type="AlphaFoldDB" id="U2EKL1"/>
<evidence type="ECO:0000256" key="13">
    <source>
        <dbReference type="SAM" id="MobiDB-lite"/>
    </source>
</evidence>
<evidence type="ECO:0000256" key="3">
    <source>
        <dbReference type="ARBA" id="ARBA00022452"/>
    </source>
</evidence>
<dbReference type="EC" id="3.1.2.6" evidence="17"/>
<evidence type="ECO:0000256" key="12">
    <source>
        <dbReference type="RuleBase" id="RU003357"/>
    </source>
</evidence>
<comment type="caution">
    <text evidence="17">The sequence shown here is derived from an EMBL/GenBank/DDBJ whole genome shotgun (WGS) entry which is preliminary data.</text>
</comment>
<dbReference type="GO" id="GO:0006811">
    <property type="term" value="P:monoatomic ion transport"/>
    <property type="evidence" value="ECO:0007669"/>
    <property type="project" value="UniProtKB-KW"/>
</dbReference>
<evidence type="ECO:0000256" key="10">
    <source>
        <dbReference type="ARBA" id="ARBA00023237"/>
    </source>
</evidence>
<protein>
    <submittedName>
        <fullName evidence="17">Hydroxyacylglutathione hydrolase protein</fullName>
        <ecNumber evidence="17">3.1.2.6</ecNumber>
    </submittedName>
</protein>
<evidence type="ECO:0000256" key="9">
    <source>
        <dbReference type="ARBA" id="ARBA00023136"/>
    </source>
</evidence>
<name>U2EKL1_9GAMM</name>
<keyword evidence="7 12" id="KW-0798">TonB box</keyword>
<keyword evidence="2 11" id="KW-0813">Transport</keyword>
<feature type="region of interest" description="Disordered" evidence="13">
    <location>
        <begin position="366"/>
        <end position="386"/>
    </location>
</feature>
<dbReference type="GO" id="GO:0015288">
    <property type="term" value="F:porin activity"/>
    <property type="evidence" value="ECO:0007669"/>
    <property type="project" value="UniProtKB-KW"/>
</dbReference>
<evidence type="ECO:0000256" key="1">
    <source>
        <dbReference type="ARBA" id="ARBA00004571"/>
    </source>
</evidence>
<feature type="chain" id="PRO_5004625673" evidence="14">
    <location>
        <begin position="29"/>
        <end position="647"/>
    </location>
</feature>
<dbReference type="SUPFAM" id="SSF56935">
    <property type="entry name" value="Porins"/>
    <property type="match status" value="1"/>
</dbReference>
<proteinExistence type="inferred from homology"/>
<dbReference type="eggNOG" id="COG4206">
    <property type="taxonomic scope" value="Bacteria"/>
</dbReference>
<organism evidence="17 18">
    <name type="scientific">Salinisphaera shabanensis E1L3A</name>
    <dbReference type="NCBI Taxonomy" id="1033802"/>
    <lineage>
        <taxon>Bacteria</taxon>
        <taxon>Pseudomonadati</taxon>
        <taxon>Pseudomonadota</taxon>
        <taxon>Gammaproteobacteria</taxon>
        <taxon>Salinisphaerales</taxon>
        <taxon>Salinisphaeraceae</taxon>
        <taxon>Salinisphaera</taxon>
    </lineage>
</organism>
<dbReference type="GO" id="GO:0046930">
    <property type="term" value="C:pore complex"/>
    <property type="evidence" value="ECO:0007669"/>
    <property type="project" value="UniProtKB-KW"/>
</dbReference>
<reference evidence="17 18" key="2">
    <citation type="journal article" date="2013" name="PLoS ONE">
        <title>INDIGO - INtegrated Data Warehouse of MIcrobial GenOmes with Examples from the Red Sea Extremophiles.</title>
        <authorList>
            <person name="Alam I."/>
            <person name="Antunes A."/>
            <person name="Kamau A.A."/>
            <person name="Ba Alawi W."/>
            <person name="Kalkatawi M."/>
            <person name="Stingl U."/>
            <person name="Bajic V.B."/>
        </authorList>
    </citation>
    <scope>NUCLEOTIDE SEQUENCE [LARGE SCALE GENOMIC DNA]</scope>
    <source>
        <strain evidence="17 18">E1L3A</strain>
    </source>
</reference>
<comment type="subcellular location">
    <subcellularLocation>
        <location evidence="1 11">Cell outer membrane</location>
        <topology evidence="1 11">Multi-pass membrane protein</topology>
    </subcellularLocation>
</comment>
<dbReference type="PROSITE" id="PS52016">
    <property type="entry name" value="TONB_DEPENDENT_REC_3"/>
    <property type="match status" value="1"/>
</dbReference>
<evidence type="ECO:0000313" key="18">
    <source>
        <dbReference type="Proteomes" id="UP000006242"/>
    </source>
</evidence>
<reference evidence="17 18" key="1">
    <citation type="journal article" date="2011" name="J. Bacteriol.">
        <title>Genome sequence of Salinisphaera shabanensis, a gammaproteobacterium from the harsh, variable environment of the brine-seawater interface of the Shaban Deep in the Red Sea.</title>
        <authorList>
            <person name="Antunes A."/>
            <person name="Alam I."/>
            <person name="Bajic V.B."/>
            <person name="Stingl U."/>
        </authorList>
    </citation>
    <scope>NUCLEOTIDE SEQUENCE [LARGE SCALE GENOMIC DNA]</scope>
    <source>
        <strain evidence="17 18">E1L3A</strain>
    </source>
</reference>
<dbReference type="PANTHER" id="PTHR30069:SF53">
    <property type="entry name" value="COLICIN I RECEPTOR-RELATED"/>
    <property type="match status" value="1"/>
</dbReference>
<evidence type="ECO:0000313" key="17">
    <source>
        <dbReference type="EMBL" id="ERJ18802.1"/>
    </source>
</evidence>
<feature type="domain" description="TonB-dependent receptor plug" evidence="16">
    <location>
        <begin position="67"/>
        <end position="172"/>
    </location>
</feature>
<sequence length="647" mass="70839">MFINRLFTGVPVRAVLLCAAFVAGPAAAQTAAQTSAQGSNFDSTSTASAARLDDIQVTATRTPQRVSNTLAATTVIDRDDIERLQARSVRDLLRRTPGLTVTNNGGPGKSTSIFLRGTESDHTLVLVDGVEYRSATAGQAAIEDLPVEQIERIEIVRGPRSSLYGSDAIGGVIQIFTRNGRGVSGTRPYFQIGAGSDSTYEGQVGLSGSDDNSHYNLSVSGQRTDGFDACTADAAGTGGCFTDEPDDDGYDRVSVAFNYGHIFDNGVAWELNFLRAESSVDFDGTAQNSSDAIQQIIGTSLSWRPIETWRTKLAYGNSRDDSDNFLDGQYVTAFETQRHQLSWQNDITLPNDDLFTLGLDYKHESVDGDNNGDRRNDFGGAGREDSRDNKGVFVQYLGDWGRHHVQLSGRGDDNEQFGEHATGSAAYGIDFAENYTASISYGTAFKAPTFNELYFPNYGNPELDPEESDSVEVGLDGDHGWGRWSLHAYQTEIDDLIAYDSATFAPANIEDTRIRGVEASAGTVLADWQLNAQFTWLKAENRTSGPNKGNDLPRRPSHSAQFDVDRAFGRYSAGASLTIADSSYDDAANDNELDSYQLVDLRASMQVARDWLVQATLNNVFDEEYQTARFYNQADRNVFFTLRYQPQ</sequence>
<dbReference type="GO" id="GO:0009279">
    <property type="term" value="C:cell outer membrane"/>
    <property type="evidence" value="ECO:0007669"/>
    <property type="project" value="UniProtKB-SubCell"/>
</dbReference>
<dbReference type="STRING" id="1033802.SSPSH_002295"/>
<dbReference type="GO" id="GO:0004416">
    <property type="term" value="F:hydroxyacylglutathione hydrolase activity"/>
    <property type="evidence" value="ECO:0007669"/>
    <property type="project" value="UniProtKB-EC"/>
</dbReference>
<dbReference type="Gene3D" id="2.40.170.20">
    <property type="entry name" value="TonB-dependent receptor, beta-barrel domain"/>
    <property type="match status" value="1"/>
</dbReference>
<evidence type="ECO:0000256" key="4">
    <source>
        <dbReference type="ARBA" id="ARBA00022692"/>
    </source>
</evidence>
<evidence type="ECO:0000256" key="2">
    <source>
        <dbReference type="ARBA" id="ARBA00022448"/>
    </source>
</evidence>
<dbReference type="InterPro" id="IPR037066">
    <property type="entry name" value="Plug_dom_sf"/>
</dbReference>
<evidence type="ECO:0000256" key="8">
    <source>
        <dbReference type="ARBA" id="ARBA00023114"/>
    </source>
</evidence>
<dbReference type="NCBIfam" id="TIGR01779">
    <property type="entry name" value="TonB-B12"/>
    <property type="match status" value="1"/>
</dbReference>
<keyword evidence="18" id="KW-1185">Reference proteome</keyword>
<evidence type="ECO:0000256" key="6">
    <source>
        <dbReference type="ARBA" id="ARBA00023065"/>
    </source>
</evidence>
<evidence type="ECO:0000256" key="5">
    <source>
        <dbReference type="ARBA" id="ARBA00022729"/>
    </source>
</evidence>
<keyword evidence="17" id="KW-0378">Hydrolase</keyword>